<evidence type="ECO:0000313" key="2">
    <source>
        <dbReference type="Proteomes" id="UP000502424"/>
    </source>
</evidence>
<reference evidence="1 2" key="1">
    <citation type="submission" date="2020-02" db="EMBL/GenBank/DDBJ databases">
        <authorList>
            <person name="Olsen N.S."/>
            <person name="Forero-Junco L."/>
            <person name="Kot W."/>
            <person name="Hansen L.H."/>
        </authorList>
    </citation>
    <scope>NUCLEOTIDE SEQUENCE [LARGE SCALE GENOMIC DNA]</scope>
</reference>
<gene>
    <name evidence="1" type="ORF">dinky_137</name>
</gene>
<organism evidence="1 2">
    <name type="scientific">Salmonella phage dinky</name>
    <dbReference type="NCBI Taxonomy" id="2713292"/>
    <lineage>
        <taxon>Viruses</taxon>
        <taxon>Duplodnaviria</taxon>
        <taxon>Heunggongvirae</taxon>
        <taxon>Uroviricota</taxon>
        <taxon>Caudoviricetes</taxon>
        <taxon>Pantevenvirales</taxon>
        <taxon>Ackermannviridae</taxon>
        <taxon>Cvivirinae</taxon>
        <taxon>Kuttervirus</taxon>
        <taxon>Kuttervirus dinky</taxon>
    </lineage>
</organism>
<proteinExistence type="predicted"/>
<keyword evidence="2" id="KW-1185">Reference proteome</keyword>
<evidence type="ECO:0000313" key="1">
    <source>
        <dbReference type="EMBL" id="QIO02941.1"/>
    </source>
</evidence>
<accession>A0A6G8RNA9</accession>
<sequence length="71" mass="8164">MKNFLLMYHNNHEGLDVQAVLTSPEAVQEKFPIHAKKWGMGLKEATQYFSIEVWDTNTGEYLEDIPLVLPS</sequence>
<dbReference type="EMBL" id="MT074475">
    <property type="protein sequence ID" value="QIO02941.1"/>
    <property type="molecule type" value="Genomic_DNA"/>
</dbReference>
<name>A0A6G8RNA9_9CAUD</name>
<protein>
    <submittedName>
        <fullName evidence="1">Uncharacterized protein</fullName>
    </submittedName>
</protein>
<dbReference type="Proteomes" id="UP000502424">
    <property type="component" value="Segment"/>
</dbReference>